<evidence type="ECO:0000256" key="1">
    <source>
        <dbReference type="SAM" id="SignalP"/>
    </source>
</evidence>
<reference evidence="2 3" key="1">
    <citation type="submission" date="2019-03" db="EMBL/GenBank/DDBJ databases">
        <title>Above-ground endophytic microbial communities from plants in different locations in the United States.</title>
        <authorList>
            <person name="Frank C."/>
        </authorList>
    </citation>
    <scope>NUCLEOTIDE SEQUENCE [LARGE SCALE GENOMIC DNA]</scope>
    <source>
        <strain evidence="2 3">LP_13_YM</strain>
    </source>
</reference>
<dbReference type="RefSeq" id="WP_207906786.1">
    <property type="nucleotide sequence ID" value="NZ_SMCS01000002.1"/>
</dbReference>
<keyword evidence="1" id="KW-0732">Signal</keyword>
<gene>
    <name evidence="2" type="ORF">EC912_102751</name>
</gene>
<organism evidence="2 3">
    <name type="scientific">Luteibacter rhizovicinus</name>
    <dbReference type="NCBI Taxonomy" id="242606"/>
    <lineage>
        <taxon>Bacteria</taxon>
        <taxon>Pseudomonadati</taxon>
        <taxon>Pseudomonadota</taxon>
        <taxon>Gammaproteobacteria</taxon>
        <taxon>Lysobacterales</taxon>
        <taxon>Rhodanobacteraceae</taxon>
        <taxon>Luteibacter</taxon>
    </lineage>
</organism>
<dbReference type="AlphaFoldDB" id="A0A4R3YV06"/>
<dbReference type="Proteomes" id="UP000295645">
    <property type="component" value="Unassembled WGS sequence"/>
</dbReference>
<keyword evidence="3" id="KW-1185">Reference proteome</keyword>
<feature type="signal peptide" evidence="1">
    <location>
        <begin position="1"/>
        <end position="21"/>
    </location>
</feature>
<name>A0A4R3YV06_9GAMM</name>
<comment type="caution">
    <text evidence="2">The sequence shown here is derived from an EMBL/GenBank/DDBJ whole genome shotgun (WGS) entry which is preliminary data.</text>
</comment>
<protein>
    <submittedName>
        <fullName evidence="2">Uncharacterized protein</fullName>
    </submittedName>
</protein>
<sequence>MKALFAILLIAGAIQSVPALARSSTTSPLVGSWTVDVSRLPYISGTTAYP</sequence>
<feature type="chain" id="PRO_5020425660" evidence="1">
    <location>
        <begin position="22"/>
        <end position="50"/>
    </location>
</feature>
<dbReference type="EMBL" id="SMCS01000002">
    <property type="protein sequence ID" value="TCV96400.1"/>
    <property type="molecule type" value="Genomic_DNA"/>
</dbReference>
<proteinExistence type="predicted"/>
<accession>A0A4R3YV06</accession>
<evidence type="ECO:0000313" key="2">
    <source>
        <dbReference type="EMBL" id="TCV96400.1"/>
    </source>
</evidence>
<evidence type="ECO:0000313" key="3">
    <source>
        <dbReference type="Proteomes" id="UP000295645"/>
    </source>
</evidence>